<dbReference type="GO" id="GO:0052717">
    <property type="term" value="F:tRNA-specific adenosine-34 deaminase activity"/>
    <property type="evidence" value="ECO:0007669"/>
    <property type="project" value="TreeGrafter"/>
</dbReference>
<feature type="signal peptide" evidence="2">
    <location>
        <begin position="1"/>
        <end position="21"/>
    </location>
</feature>
<proteinExistence type="predicted"/>
<dbReference type="InterPro" id="IPR002125">
    <property type="entry name" value="CMP_dCMP_dom"/>
</dbReference>
<organism evidence="4 5">
    <name type="scientific">Diplocarpon coronariae</name>
    <dbReference type="NCBI Taxonomy" id="2795749"/>
    <lineage>
        <taxon>Eukaryota</taxon>
        <taxon>Fungi</taxon>
        <taxon>Dikarya</taxon>
        <taxon>Ascomycota</taxon>
        <taxon>Pezizomycotina</taxon>
        <taxon>Leotiomycetes</taxon>
        <taxon>Helotiales</taxon>
        <taxon>Drepanopezizaceae</taxon>
        <taxon>Diplocarpon</taxon>
    </lineage>
</organism>
<feature type="region of interest" description="Disordered" evidence="1">
    <location>
        <begin position="238"/>
        <end position="257"/>
    </location>
</feature>
<feature type="compositionally biased region" description="Basic and acidic residues" evidence="1">
    <location>
        <begin position="24"/>
        <end position="45"/>
    </location>
</feature>
<accession>A0A218YXP0</accession>
<evidence type="ECO:0000259" key="3">
    <source>
        <dbReference type="PROSITE" id="PS51747"/>
    </source>
</evidence>
<evidence type="ECO:0000256" key="2">
    <source>
        <dbReference type="SAM" id="SignalP"/>
    </source>
</evidence>
<evidence type="ECO:0000313" key="4">
    <source>
        <dbReference type="EMBL" id="OWO99834.1"/>
    </source>
</evidence>
<dbReference type="InterPro" id="IPR016193">
    <property type="entry name" value="Cytidine_deaminase-like"/>
</dbReference>
<comment type="caution">
    <text evidence="4">The sequence shown here is derived from an EMBL/GenBank/DDBJ whole genome shotgun (WGS) entry which is preliminary data.</text>
</comment>
<dbReference type="EMBL" id="MZNU01000342">
    <property type="protein sequence ID" value="OWO99834.1"/>
    <property type="molecule type" value="Genomic_DNA"/>
</dbReference>
<gene>
    <name evidence="4" type="ORF">B2J93_6889</name>
</gene>
<dbReference type="AlphaFoldDB" id="A0A218YXP0"/>
<dbReference type="GO" id="GO:0002100">
    <property type="term" value="P:tRNA wobble adenosine to inosine editing"/>
    <property type="evidence" value="ECO:0007669"/>
    <property type="project" value="TreeGrafter"/>
</dbReference>
<dbReference type="Gene3D" id="3.40.140.10">
    <property type="entry name" value="Cytidine Deaminase, domain 2"/>
    <property type="match status" value="1"/>
</dbReference>
<dbReference type="PANTHER" id="PTHR11079">
    <property type="entry name" value="CYTOSINE DEAMINASE FAMILY MEMBER"/>
    <property type="match status" value="1"/>
</dbReference>
<dbReference type="PROSITE" id="PS51747">
    <property type="entry name" value="CYT_DCMP_DEAMINASES_2"/>
    <property type="match status" value="1"/>
</dbReference>
<feature type="chain" id="PRO_5012194514" description="CMP/dCMP-type deaminase domain-containing protein" evidence="2">
    <location>
        <begin position="22"/>
        <end position="257"/>
    </location>
</feature>
<dbReference type="InParanoid" id="A0A218YXP0"/>
<dbReference type="SUPFAM" id="SSF53927">
    <property type="entry name" value="Cytidine deaminase-like"/>
    <property type="match status" value="1"/>
</dbReference>
<dbReference type="OrthoDB" id="408702at2759"/>
<protein>
    <recommendedName>
        <fullName evidence="3">CMP/dCMP-type deaminase domain-containing protein</fullName>
    </recommendedName>
</protein>
<keyword evidence="5" id="KW-1185">Reference proteome</keyword>
<dbReference type="STRING" id="503106.A0A218YXP0"/>
<feature type="domain" description="CMP/dCMP-type deaminase" evidence="3">
    <location>
        <begin position="54"/>
        <end position="189"/>
    </location>
</feature>
<name>A0A218YXP0_9HELO</name>
<sequence>MLYPLSILSLLLLALIHLSSGHDSRYSDGDGDGDGGRDSDSDPHAPRHPAVPFATRAFWMRRASEALAEQGSPCPFAAFGTVIVNHTDLSDGPRGRAVCYGVNSQRETGNPTLHGEIVGINNCSAILTDPAGEHRLTPAEALAAFATLSLYTNAEPCPMCAAAIRWSGFSECIFGTSIATLIAKGWRQIDMAAQEVLGRAGDLPSSTRLVPSVLTNETDPYFLWQYDEAYPCPRGCQRTSSGSSCAVGASRRGLGKL</sequence>
<reference evidence="4 5" key="1">
    <citation type="submission" date="2017-04" db="EMBL/GenBank/DDBJ databases">
        <title>Draft genome sequence of Marssonina coronaria NL1: causal agent of apple blotch.</title>
        <authorList>
            <person name="Cheng Q."/>
        </authorList>
    </citation>
    <scope>NUCLEOTIDE SEQUENCE [LARGE SCALE GENOMIC DNA]</scope>
    <source>
        <strain evidence="4 5">NL1</strain>
    </source>
</reference>
<dbReference type="CDD" id="cd01285">
    <property type="entry name" value="nucleoside_deaminase"/>
    <property type="match status" value="1"/>
</dbReference>
<feature type="region of interest" description="Disordered" evidence="1">
    <location>
        <begin position="24"/>
        <end position="49"/>
    </location>
</feature>
<keyword evidence="2" id="KW-0732">Signal</keyword>
<dbReference type="PANTHER" id="PTHR11079:SF203">
    <property type="entry name" value="CMP_DCMP-TYPE DEAMINASE DOMAIN-CONTAINING PROTEIN"/>
    <property type="match status" value="1"/>
</dbReference>
<evidence type="ECO:0000313" key="5">
    <source>
        <dbReference type="Proteomes" id="UP000242519"/>
    </source>
</evidence>
<dbReference type="Pfam" id="PF00383">
    <property type="entry name" value="dCMP_cyt_deam_1"/>
    <property type="match status" value="1"/>
</dbReference>
<evidence type="ECO:0000256" key="1">
    <source>
        <dbReference type="SAM" id="MobiDB-lite"/>
    </source>
</evidence>
<dbReference type="Proteomes" id="UP000242519">
    <property type="component" value="Unassembled WGS sequence"/>
</dbReference>